<name>A0A6H1TTP3_9CYAN</name>
<protein>
    <submittedName>
        <fullName evidence="1">Uncharacterized protein</fullName>
    </submittedName>
</protein>
<keyword evidence="2" id="KW-1185">Reference proteome</keyword>
<dbReference type="EMBL" id="CP051167">
    <property type="protein sequence ID" value="QIZ69517.1"/>
    <property type="molecule type" value="Genomic_DNA"/>
</dbReference>
<reference evidence="1 2" key="1">
    <citation type="submission" date="2020-04" db="EMBL/GenBank/DDBJ databases">
        <authorList>
            <person name="Basu S."/>
            <person name="Maruthanayagam V."/>
            <person name="Chakraborty S."/>
            <person name="Pramanik A."/>
            <person name="Mukherjee J."/>
            <person name="Brink B."/>
        </authorList>
    </citation>
    <scope>NUCLEOTIDE SEQUENCE [LARGE SCALE GENOMIC DNA]</scope>
    <source>
        <strain evidence="1 2">AP17</strain>
    </source>
</reference>
<dbReference type="KEGG" id="oxy:HCG48_02045"/>
<gene>
    <name evidence="1" type="ORF">HCG48_02045</name>
</gene>
<accession>A0A6H1TTP3</accession>
<evidence type="ECO:0000313" key="1">
    <source>
        <dbReference type="EMBL" id="QIZ69517.1"/>
    </source>
</evidence>
<dbReference type="AlphaFoldDB" id="A0A6H1TTP3"/>
<proteinExistence type="predicted"/>
<dbReference type="Proteomes" id="UP000500857">
    <property type="component" value="Chromosome"/>
</dbReference>
<sequence length="111" mass="12848">MKYFFLTEGWTVGRVWGVEGLWNELAWRRAPQIERMNLCLLESSEKLWLYRVEDPVIMVEVKPLPDANLPPSTIGQVFIRRLMSGDQVLARLCDSQTICQMADGMRSPKFS</sequence>
<organism evidence="1 2">
    <name type="scientific">Oxynema aestuarii AP17</name>
    <dbReference type="NCBI Taxonomy" id="2064643"/>
    <lineage>
        <taxon>Bacteria</taxon>
        <taxon>Bacillati</taxon>
        <taxon>Cyanobacteriota</taxon>
        <taxon>Cyanophyceae</taxon>
        <taxon>Oscillatoriophycideae</taxon>
        <taxon>Oscillatoriales</taxon>
        <taxon>Oscillatoriaceae</taxon>
        <taxon>Oxynema</taxon>
        <taxon>Oxynema aestuarii</taxon>
    </lineage>
</organism>
<evidence type="ECO:0000313" key="2">
    <source>
        <dbReference type="Proteomes" id="UP000500857"/>
    </source>
</evidence>
<dbReference type="RefSeq" id="WP_168567674.1">
    <property type="nucleotide sequence ID" value="NZ_CP051167.1"/>
</dbReference>